<dbReference type="PANTHER" id="PTHR10000:SF8">
    <property type="entry name" value="HAD SUPERFAMILY HYDROLASE-LIKE, TYPE 3"/>
    <property type="match status" value="1"/>
</dbReference>
<dbReference type="Proteomes" id="UP001500711">
    <property type="component" value="Unassembled WGS sequence"/>
</dbReference>
<accession>A0ABP6ZV27</accession>
<dbReference type="NCBIfam" id="TIGR00099">
    <property type="entry name" value="Cof-subfamily"/>
    <property type="match status" value="1"/>
</dbReference>
<name>A0ABP6ZV27_9PSEU</name>
<dbReference type="EMBL" id="BAABBE010000001">
    <property type="protein sequence ID" value="GAA3618120.1"/>
    <property type="molecule type" value="Genomic_DNA"/>
</dbReference>
<protein>
    <submittedName>
        <fullName evidence="1">Cof-type HAD-IIB family hydrolase</fullName>
    </submittedName>
</protein>
<dbReference type="Pfam" id="PF08282">
    <property type="entry name" value="Hydrolase_3"/>
    <property type="match status" value="1"/>
</dbReference>
<proteinExistence type="predicted"/>
<dbReference type="GO" id="GO:0016787">
    <property type="term" value="F:hydrolase activity"/>
    <property type="evidence" value="ECO:0007669"/>
    <property type="project" value="UniProtKB-KW"/>
</dbReference>
<reference evidence="2" key="1">
    <citation type="journal article" date="2019" name="Int. J. Syst. Evol. Microbiol.">
        <title>The Global Catalogue of Microorganisms (GCM) 10K type strain sequencing project: providing services to taxonomists for standard genome sequencing and annotation.</title>
        <authorList>
            <consortium name="The Broad Institute Genomics Platform"/>
            <consortium name="The Broad Institute Genome Sequencing Center for Infectious Disease"/>
            <person name="Wu L."/>
            <person name="Ma J."/>
        </authorList>
    </citation>
    <scope>NUCLEOTIDE SEQUENCE [LARGE SCALE GENOMIC DNA]</scope>
    <source>
        <strain evidence="2">JCM 17494</strain>
    </source>
</reference>
<dbReference type="Gene3D" id="3.40.50.1000">
    <property type="entry name" value="HAD superfamily/HAD-like"/>
    <property type="match status" value="1"/>
</dbReference>
<keyword evidence="1" id="KW-0378">Hydrolase</keyword>
<dbReference type="PANTHER" id="PTHR10000">
    <property type="entry name" value="PHOSPHOSERINE PHOSPHATASE"/>
    <property type="match status" value="1"/>
</dbReference>
<evidence type="ECO:0000313" key="2">
    <source>
        <dbReference type="Proteomes" id="UP001500711"/>
    </source>
</evidence>
<gene>
    <name evidence="1" type="ORF">GCM10022267_00420</name>
</gene>
<dbReference type="InterPro" id="IPR000150">
    <property type="entry name" value="Cof"/>
</dbReference>
<sequence length="268" mass="28586">MCKTMLPDNRAMIRLIATDLDGTLLHPGGVLSDRTRATLEAVDADVVVVTARPPRYVEDLALTGTAICANGAMIYDLANRQVLEAQTVPLDIVRKVAEALAEVIPDVGIAVETGLEVLGEPRFQGFGPNNPHRTLELLDHVFDEAHQVVQMLAWAPDAEADHLMEIAAEAVGQHVTVTHSGGIGLLDISPPGVSKASALESLCRARGISKEEVIAFGDMPNDLSVLGWAGTAYAMGNAHPRVKQACSNHAPPNTEDGVAQIIEQLFRL</sequence>
<dbReference type="Gene3D" id="3.30.1240.10">
    <property type="match status" value="1"/>
</dbReference>
<dbReference type="SUPFAM" id="SSF56784">
    <property type="entry name" value="HAD-like"/>
    <property type="match status" value="1"/>
</dbReference>
<comment type="caution">
    <text evidence="1">The sequence shown here is derived from an EMBL/GenBank/DDBJ whole genome shotgun (WGS) entry which is preliminary data.</text>
</comment>
<evidence type="ECO:0000313" key="1">
    <source>
        <dbReference type="EMBL" id="GAA3618120.1"/>
    </source>
</evidence>
<keyword evidence="2" id="KW-1185">Reference proteome</keyword>
<organism evidence="1 2">
    <name type="scientific">Lentzea roselyniae</name>
    <dbReference type="NCBI Taxonomy" id="531940"/>
    <lineage>
        <taxon>Bacteria</taxon>
        <taxon>Bacillati</taxon>
        <taxon>Actinomycetota</taxon>
        <taxon>Actinomycetes</taxon>
        <taxon>Pseudonocardiales</taxon>
        <taxon>Pseudonocardiaceae</taxon>
        <taxon>Lentzea</taxon>
    </lineage>
</organism>
<dbReference type="InterPro" id="IPR036412">
    <property type="entry name" value="HAD-like_sf"/>
</dbReference>
<dbReference type="InterPro" id="IPR023214">
    <property type="entry name" value="HAD_sf"/>
</dbReference>